<dbReference type="Proteomes" id="UP000000305">
    <property type="component" value="Unassembled WGS sequence"/>
</dbReference>
<protein>
    <submittedName>
        <fullName evidence="2">Uncharacterized protein</fullName>
    </submittedName>
</protein>
<keyword evidence="1" id="KW-0175">Coiled coil</keyword>
<dbReference type="HOGENOM" id="CLU_1200912_0_0_1"/>
<dbReference type="KEGG" id="dpx:DAPPUDRAFT_256468"/>
<reference evidence="2 3" key="1">
    <citation type="journal article" date="2011" name="Science">
        <title>The ecoresponsive genome of Daphnia pulex.</title>
        <authorList>
            <person name="Colbourne J.K."/>
            <person name="Pfrender M.E."/>
            <person name="Gilbert D."/>
            <person name="Thomas W.K."/>
            <person name="Tucker A."/>
            <person name="Oakley T.H."/>
            <person name="Tokishita S."/>
            <person name="Aerts A."/>
            <person name="Arnold G.J."/>
            <person name="Basu M.K."/>
            <person name="Bauer D.J."/>
            <person name="Caceres C.E."/>
            <person name="Carmel L."/>
            <person name="Casola C."/>
            <person name="Choi J.H."/>
            <person name="Detter J.C."/>
            <person name="Dong Q."/>
            <person name="Dusheyko S."/>
            <person name="Eads B.D."/>
            <person name="Frohlich T."/>
            <person name="Geiler-Samerotte K.A."/>
            <person name="Gerlach D."/>
            <person name="Hatcher P."/>
            <person name="Jogdeo S."/>
            <person name="Krijgsveld J."/>
            <person name="Kriventseva E.V."/>
            <person name="Kultz D."/>
            <person name="Laforsch C."/>
            <person name="Lindquist E."/>
            <person name="Lopez J."/>
            <person name="Manak J.R."/>
            <person name="Muller J."/>
            <person name="Pangilinan J."/>
            <person name="Patwardhan R.P."/>
            <person name="Pitluck S."/>
            <person name="Pritham E.J."/>
            <person name="Rechtsteiner A."/>
            <person name="Rho M."/>
            <person name="Rogozin I.B."/>
            <person name="Sakarya O."/>
            <person name="Salamov A."/>
            <person name="Schaack S."/>
            <person name="Shapiro H."/>
            <person name="Shiga Y."/>
            <person name="Skalitzky C."/>
            <person name="Smith Z."/>
            <person name="Souvorov A."/>
            <person name="Sung W."/>
            <person name="Tang Z."/>
            <person name="Tsuchiya D."/>
            <person name="Tu H."/>
            <person name="Vos H."/>
            <person name="Wang M."/>
            <person name="Wolf Y.I."/>
            <person name="Yamagata H."/>
            <person name="Yamada T."/>
            <person name="Ye Y."/>
            <person name="Shaw J.R."/>
            <person name="Andrews J."/>
            <person name="Crease T.J."/>
            <person name="Tang H."/>
            <person name="Lucas S.M."/>
            <person name="Robertson H.M."/>
            <person name="Bork P."/>
            <person name="Koonin E.V."/>
            <person name="Zdobnov E.M."/>
            <person name="Grigoriev I.V."/>
            <person name="Lynch M."/>
            <person name="Boore J.L."/>
        </authorList>
    </citation>
    <scope>NUCLEOTIDE SEQUENCE [LARGE SCALE GENOMIC DNA]</scope>
</reference>
<dbReference type="InParanoid" id="E9HBF6"/>
<dbReference type="Pfam" id="PF14223">
    <property type="entry name" value="Retrotran_gag_2"/>
    <property type="match status" value="1"/>
</dbReference>
<organism evidence="2 3">
    <name type="scientific">Daphnia pulex</name>
    <name type="common">Water flea</name>
    <dbReference type="NCBI Taxonomy" id="6669"/>
    <lineage>
        <taxon>Eukaryota</taxon>
        <taxon>Metazoa</taxon>
        <taxon>Ecdysozoa</taxon>
        <taxon>Arthropoda</taxon>
        <taxon>Crustacea</taxon>
        <taxon>Branchiopoda</taxon>
        <taxon>Diplostraca</taxon>
        <taxon>Cladocera</taxon>
        <taxon>Anomopoda</taxon>
        <taxon>Daphniidae</taxon>
        <taxon>Daphnia</taxon>
    </lineage>
</organism>
<evidence type="ECO:0000256" key="1">
    <source>
        <dbReference type="SAM" id="Coils"/>
    </source>
</evidence>
<accession>E9HBF6</accession>
<evidence type="ECO:0000313" key="3">
    <source>
        <dbReference type="Proteomes" id="UP000000305"/>
    </source>
</evidence>
<evidence type="ECO:0000313" key="2">
    <source>
        <dbReference type="EMBL" id="EFX70925.1"/>
    </source>
</evidence>
<dbReference type="PhylomeDB" id="E9HBF6"/>
<keyword evidence="3" id="KW-1185">Reference proteome</keyword>
<dbReference type="OrthoDB" id="8058585at2759"/>
<proteinExistence type="predicted"/>
<feature type="coiled-coil region" evidence="1">
    <location>
        <begin position="189"/>
        <end position="223"/>
    </location>
</feature>
<gene>
    <name evidence="2" type="ORF">DAPPUDRAFT_256468</name>
</gene>
<sequence>MKKEHLSKKCLSQDKMEDPRTLGYTLMGLTLIHGSCIKLAIQSEELWDIVSPTEPKPQLLAVGKRKRCGHQCMGKKKYPGNVNIFSSIKEEKSRLLMSCTLGQEMWTKMETAYSESAADSSLLLRSRFYGCKFLPGQTVLEFITEIEQVVSRLRAIIRIVLLDEQIIVKVTMSLPPSLKLIFKAEWESAVTAERTLSNLTTRLVQMEKEINESEKESDALLSKRVNPTEPI</sequence>
<dbReference type="AlphaFoldDB" id="E9HBF6"/>
<name>E9HBF6_DAPPU</name>
<dbReference type="EMBL" id="GL732616">
    <property type="protein sequence ID" value="EFX70925.1"/>
    <property type="molecule type" value="Genomic_DNA"/>
</dbReference>